<dbReference type="KEGG" id="rbg:BG454_10395"/>
<dbReference type="InterPro" id="IPR018666">
    <property type="entry name" value="DUF2125"/>
</dbReference>
<accession>A0A2K8KE16</accession>
<dbReference type="RefSeq" id="WP_071480694.1">
    <property type="nucleotide sequence ID" value="NZ_CP024899.1"/>
</dbReference>
<reference evidence="2 3" key="1">
    <citation type="submission" date="2017-11" db="EMBL/GenBank/DDBJ databases">
        <title>Revised Sequence and Annotation of the Rhodobaca barguzinensis strain alga05 Genome.</title>
        <authorList>
            <person name="Kopejtka K."/>
            <person name="Tomasch J.M."/>
            <person name="Bunk B."/>
            <person name="Koblizek M."/>
        </authorList>
    </citation>
    <scope>NUCLEOTIDE SEQUENCE [LARGE SCALE GENOMIC DNA]</scope>
    <source>
        <strain evidence="3">alga05</strain>
    </source>
</reference>
<gene>
    <name evidence="2" type="ORF">BG454_10395</name>
</gene>
<keyword evidence="3" id="KW-1185">Reference proteome</keyword>
<name>A0A2K8KE16_9RHOB</name>
<dbReference type="Proteomes" id="UP000228948">
    <property type="component" value="Chromosome"/>
</dbReference>
<evidence type="ECO:0000256" key="1">
    <source>
        <dbReference type="SAM" id="SignalP"/>
    </source>
</evidence>
<organism evidence="2 3">
    <name type="scientific">Roseinatronobacter bogoriensis subsp. barguzinensis</name>
    <dbReference type="NCBI Taxonomy" id="441209"/>
    <lineage>
        <taxon>Bacteria</taxon>
        <taxon>Pseudomonadati</taxon>
        <taxon>Pseudomonadota</taxon>
        <taxon>Alphaproteobacteria</taxon>
        <taxon>Rhodobacterales</taxon>
        <taxon>Paracoccaceae</taxon>
        <taxon>Roseinatronobacter</taxon>
    </lineage>
</organism>
<keyword evidence="1" id="KW-0732">Signal</keyword>
<dbReference type="AlphaFoldDB" id="A0A2K8KE16"/>
<dbReference type="EMBL" id="CP024899">
    <property type="protein sequence ID" value="ATX66173.1"/>
    <property type="molecule type" value="Genomic_DNA"/>
</dbReference>
<protein>
    <submittedName>
        <fullName evidence="2">DUF2125 domain-containing protein</fullName>
    </submittedName>
</protein>
<dbReference type="OrthoDB" id="7625707at2"/>
<evidence type="ECO:0000313" key="3">
    <source>
        <dbReference type="Proteomes" id="UP000228948"/>
    </source>
</evidence>
<feature type="signal peptide" evidence="1">
    <location>
        <begin position="1"/>
        <end position="22"/>
    </location>
</feature>
<feature type="chain" id="PRO_5014972430" evidence="1">
    <location>
        <begin position="23"/>
        <end position="316"/>
    </location>
</feature>
<evidence type="ECO:0000313" key="2">
    <source>
        <dbReference type="EMBL" id="ATX66173.1"/>
    </source>
</evidence>
<proteinExistence type="predicted"/>
<dbReference type="Pfam" id="PF09898">
    <property type="entry name" value="DUF2125"/>
    <property type="match status" value="1"/>
</dbReference>
<sequence length="316" mass="34260">MKRIVAVMVIAGALFASYWALAAQGITRFGPDAFAQIGSVDARPSTVSGFPLAFRTDLENLQIQNRDQTLIWQVPLATIEAASYRPNHLTATLSQTQTLRHLGQSIALENEVMQLDLALDLNRNLLNANATLGNAKAAPALILSDLEMLQGSLQRRDTSAYTLSITAQGLHLSPELRRAMNPMGSHPDQIEQFALQTQIALDRPLAFDGTRPTPQQIDINAMQLDWGAFKASGTGQLRRTDTGGFDGDITLSLQDWRVLHTMLVETGMLDRDAAMMAGFFLGGQAEPGGTAITLTLNVSDSVVAFGPFVLGYLPRL</sequence>
<dbReference type="STRING" id="441209.GCA_001870665_01856"/>